<dbReference type="GO" id="GO:0044205">
    <property type="term" value="P:'de novo' UMP biosynthetic process"/>
    <property type="evidence" value="ECO:0007669"/>
    <property type="project" value="UniProtKB-UniRule"/>
</dbReference>
<proteinExistence type="inferred from homology"/>
<evidence type="ECO:0000256" key="1">
    <source>
        <dbReference type="ARBA" id="ARBA00003769"/>
    </source>
</evidence>
<keyword evidence="6 9" id="KW-0328">Glycosyltransferase</keyword>
<evidence type="ECO:0000256" key="9">
    <source>
        <dbReference type="HAMAP-Rule" id="MF_01208"/>
    </source>
</evidence>
<evidence type="ECO:0000256" key="6">
    <source>
        <dbReference type="ARBA" id="ARBA00022676"/>
    </source>
</evidence>
<gene>
    <name evidence="9" type="primary">pyrE</name>
    <name evidence="10" type="ORF">SAMN04488579_10249</name>
</gene>
<evidence type="ECO:0000313" key="10">
    <source>
        <dbReference type="EMBL" id="SDX40284.1"/>
    </source>
</evidence>
<accession>A0A1H3BFZ1</accession>
<dbReference type="SUPFAM" id="SSF53271">
    <property type="entry name" value="PRTase-like"/>
    <property type="match status" value="1"/>
</dbReference>
<dbReference type="EC" id="2.4.2.10" evidence="5 9"/>
<comment type="cofactor">
    <cofactor evidence="9">
        <name>Mg(2+)</name>
        <dbReference type="ChEBI" id="CHEBI:18420"/>
    </cofactor>
</comment>
<protein>
    <recommendedName>
        <fullName evidence="5 9">Orotate phosphoribosyltransferase</fullName>
        <shortName evidence="9">OPRT</shortName>
        <shortName evidence="9">OPRTase</shortName>
        <ecNumber evidence="5 9">2.4.2.10</ecNumber>
    </recommendedName>
</protein>
<dbReference type="AlphaFoldDB" id="A0A1H3BFZ1"/>
<dbReference type="HAMAP" id="MF_01208">
    <property type="entry name" value="PyrE"/>
    <property type="match status" value="1"/>
</dbReference>
<keyword evidence="7 9" id="KW-0808">Transferase</keyword>
<dbReference type="PANTHER" id="PTHR46683:SF1">
    <property type="entry name" value="OROTATE PHOSPHORIBOSYLTRANSFERASE 1-RELATED"/>
    <property type="match status" value="1"/>
</dbReference>
<keyword evidence="11" id="KW-1185">Reference proteome</keyword>
<dbReference type="Proteomes" id="UP000199652">
    <property type="component" value="Unassembled WGS sequence"/>
</dbReference>
<sequence length="221" mass="24333">MGYKEEFIDFMVRSGVLTFGDFVTKSGRKTPYFVNTGNYRTSEQIAKLGSYYAACIAENLGNTNFLYGPAYKGIPLVITASVALYNEHQCNIPYCFNRKEAKDHGEGGNIIGYKPQVGDIAMIIEDVITAGSSVRESVPLLKGIADVKVNSLIISVDRMEKGTGGKTAIQEVAEEFGITTYPIVTVREIIAHLHNHEVDGKIIIDDAMKDRMEAHLDQFGV</sequence>
<dbReference type="GO" id="GO:0046132">
    <property type="term" value="P:pyrimidine ribonucleoside biosynthetic process"/>
    <property type="evidence" value="ECO:0007669"/>
    <property type="project" value="TreeGrafter"/>
</dbReference>
<dbReference type="EMBL" id="FNOU01000002">
    <property type="protein sequence ID" value="SDX40284.1"/>
    <property type="molecule type" value="Genomic_DNA"/>
</dbReference>
<comment type="caution">
    <text evidence="9">Lacks conserved residue(s) required for the propagation of feature annotation.</text>
</comment>
<feature type="binding site" description="in other chain" evidence="9">
    <location>
        <begin position="125"/>
        <end position="133"/>
    </location>
    <ligand>
        <name>5-phospho-alpha-D-ribose 1-diphosphate</name>
        <dbReference type="ChEBI" id="CHEBI:58017"/>
        <note>ligand shared between dimeric partners</note>
    </ligand>
</feature>
<dbReference type="Gene3D" id="3.40.50.2020">
    <property type="match status" value="1"/>
</dbReference>
<evidence type="ECO:0000256" key="5">
    <source>
        <dbReference type="ARBA" id="ARBA00011971"/>
    </source>
</evidence>
<feature type="binding site" evidence="9">
    <location>
        <position position="104"/>
    </location>
    <ligand>
        <name>5-phospho-alpha-D-ribose 1-diphosphate</name>
        <dbReference type="ChEBI" id="CHEBI:58017"/>
        <note>ligand shared between dimeric partners</note>
    </ligand>
</feature>
<dbReference type="GO" id="GO:0006207">
    <property type="term" value="P:'de novo' pyrimidine nucleobase biosynthetic process"/>
    <property type="evidence" value="ECO:0007669"/>
    <property type="project" value="TreeGrafter"/>
</dbReference>
<feature type="binding site" evidence="9">
    <location>
        <position position="102"/>
    </location>
    <ligand>
        <name>5-phospho-alpha-D-ribose 1-diphosphate</name>
        <dbReference type="ChEBI" id="CHEBI:58017"/>
        <note>ligand shared between dimeric partners</note>
    </ligand>
</feature>
<comment type="subunit">
    <text evidence="4 9">Homodimer.</text>
</comment>
<name>A0A1H3BFZ1_EUBBA</name>
<keyword evidence="8 9" id="KW-0665">Pyrimidine biosynthesis</keyword>
<feature type="binding site" evidence="9">
    <location>
        <position position="129"/>
    </location>
    <ligand>
        <name>orotate</name>
        <dbReference type="ChEBI" id="CHEBI:30839"/>
    </ligand>
</feature>
<evidence type="ECO:0000256" key="8">
    <source>
        <dbReference type="ARBA" id="ARBA00022975"/>
    </source>
</evidence>
<feature type="binding site" evidence="9">
    <location>
        <position position="98"/>
    </location>
    <ligand>
        <name>5-phospho-alpha-D-ribose 1-diphosphate</name>
        <dbReference type="ChEBI" id="CHEBI:58017"/>
        <note>ligand shared between dimeric partners</note>
    </ligand>
</feature>
<feature type="binding site" description="in other chain" evidence="9">
    <location>
        <begin position="71"/>
        <end position="72"/>
    </location>
    <ligand>
        <name>5-phospho-alpha-D-ribose 1-diphosphate</name>
        <dbReference type="ChEBI" id="CHEBI:58017"/>
        <note>ligand shared between dimeric partners</note>
    </ligand>
</feature>
<feature type="binding site" description="in other chain" evidence="9">
    <location>
        <position position="99"/>
    </location>
    <ligand>
        <name>5-phospho-alpha-D-ribose 1-diphosphate</name>
        <dbReference type="ChEBI" id="CHEBI:58017"/>
        <note>ligand shared between dimeric partners</note>
    </ligand>
</feature>
<evidence type="ECO:0000313" key="11">
    <source>
        <dbReference type="Proteomes" id="UP000199652"/>
    </source>
</evidence>
<evidence type="ECO:0000256" key="4">
    <source>
        <dbReference type="ARBA" id="ARBA00011738"/>
    </source>
</evidence>
<dbReference type="CDD" id="cd06223">
    <property type="entry name" value="PRTases_typeI"/>
    <property type="match status" value="1"/>
</dbReference>
<dbReference type="GO" id="GO:0004588">
    <property type="term" value="F:orotate phosphoribosyltransferase activity"/>
    <property type="evidence" value="ECO:0007669"/>
    <property type="project" value="UniProtKB-UniRule"/>
</dbReference>
<dbReference type="InterPro" id="IPR000836">
    <property type="entry name" value="PRTase_dom"/>
</dbReference>
<reference evidence="11" key="1">
    <citation type="submission" date="2016-10" db="EMBL/GenBank/DDBJ databases">
        <authorList>
            <person name="Varghese N."/>
            <person name="Submissions S."/>
        </authorList>
    </citation>
    <scope>NUCLEOTIDE SEQUENCE [LARGE SCALE GENOMIC DNA]</scope>
    <source>
        <strain evidence="11">VPI 5359</strain>
    </source>
</reference>
<evidence type="ECO:0000256" key="7">
    <source>
        <dbReference type="ARBA" id="ARBA00022679"/>
    </source>
</evidence>
<dbReference type="PANTHER" id="PTHR46683">
    <property type="entry name" value="OROTATE PHOSPHORIBOSYLTRANSFERASE 1-RELATED"/>
    <property type="match status" value="1"/>
</dbReference>
<comment type="function">
    <text evidence="1 9">Catalyzes the transfer of a ribosyl phosphate group from 5-phosphoribose 1-diphosphate to orotate, leading to the formation of orotidine monophosphate (OMP).</text>
</comment>
<comment type="pathway">
    <text evidence="2 9">Pyrimidine metabolism; UMP biosynthesis via de novo pathway; UMP from orotate: step 1/2.</text>
</comment>
<evidence type="ECO:0000256" key="2">
    <source>
        <dbReference type="ARBA" id="ARBA00004889"/>
    </source>
</evidence>
<keyword evidence="9" id="KW-0460">Magnesium</keyword>
<dbReference type="OrthoDB" id="9802134at2"/>
<dbReference type="InterPro" id="IPR029057">
    <property type="entry name" value="PRTase-like"/>
</dbReference>
<dbReference type="InterPro" id="IPR023031">
    <property type="entry name" value="OPRT"/>
</dbReference>
<dbReference type="STRING" id="1528.SAMN04488579_10249"/>
<dbReference type="InterPro" id="IPR004467">
    <property type="entry name" value="Or_phspho_trans_dom"/>
</dbReference>
<dbReference type="GO" id="GO:0005737">
    <property type="term" value="C:cytoplasm"/>
    <property type="evidence" value="ECO:0007669"/>
    <property type="project" value="TreeGrafter"/>
</dbReference>
<comment type="catalytic activity">
    <reaction evidence="9">
        <text>orotidine 5'-phosphate + diphosphate = orotate + 5-phospho-alpha-D-ribose 1-diphosphate</text>
        <dbReference type="Rhea" id="RHEA:10380"/>
        <dbReference type="ChEBI" id="CHEBI:30839"/>
        <dbReference type="ChEBI" id="CHEBI:33019"/>
        <dbReference type="ChEBI" id="CHEBI:57538"/>
        <dbReference type="ChEBI" id="CHEBI:58017"/>
        <dbReference type="EC" id="2.4.2.10"/>
    </reaction>
</comment>
<feature type="binding site" evidence="9">
    <location>
        <position position="158"/>
    </location>
    <ligand>
        <name>orotate</name>
        <dbReference type="ChEBI" id="CHEBI:30839"/>
    </ligand>
</feature>
<evidence type="ECO:0000256" key="3">
    <source>
        <dbReference type="ARBA" id="ARBA00006340"/>
    </source>
</evidence>
<dbReference type="UniPathway" id="UPA00070">
    <property type="reaction ID" value="UER00119"/>
</dbReference>
<feature type="binding site" description="in other chain" evidence="9">
    <location>
        <position position="25"/>
    </location>
    <ligand>
        <name>5-phospho-alpha-D-ribose 1-diphosphate</name>
        <dbReference type="ChEBI" id="CHEBI:58017"/>
        <note>ligand shared between dimeric partners</note>
    </ligand>
</feature>
<dbReference type="GO" id="GO:0000287">
    <property type="term" value="F:magnesium ion binding"/>
    <property type="evidence" value="ECO:0007669"/>
    <property type="project" value="UniProtKB-UniRule"/>
</dbReference>
<dbReference type="NCBIfam" id="TIGR00336">
    <property type="entry name" value="pyrE"/>
    <property type="match status" value="1"/>
</dbReference>
<organism evidence="10 11">
    <name type="scientific">Eubacterium barkeri</name>
    <name type="common">Clostridium barkeri</name>
    <dbReference type="NCBI Taxonomy" id="1528"/>
    <lineage>
        <taxon>Bacteria</taxon>
        <taxon>Bacillati</taxon>
        <taxon>Bacillota</taxon>
        <taxon>Clostridia</taxon>
        <taxon>Eubacteriales</taxon>
        <taxon>Eubacteriaceae</taxon>
        <taxon>Eubacterium</taxon>
    </lineage>
</organism>
<comment type="similarity">
    <text evidence="3 9">Belongs to the purine/pyrimidine phosphoribosyltransferase family. PyrE subfamily.</text>
</comment>